<reference evidence="1 2" key="1">
    <citation type="journal article" date="2010" name="Science">
        <title>Genomic analysis of organismal complexity in the multicellular green alga Volvox carteri.</title>
        <authorList>
            <person name="Prochnik S.E."/>
            <person name="Umen J."/>
            <person name="Nedelcu A.M."/>
            <person name="Hallmann A."/>
            <person name="Miller S.M."/>
            <person name="Nishii I."/>
            <person name="Ferris P."/>
            <person name="Kuo A."/>
            <person name="Mitros T."/>
            <person name="Fritz-Laylin L.K."/>
            <person name="Hellsten U."/>
            <person name="Chapman J."/>
            <person name="Simakov O."/>
            <person name="Rensing S.A."/>
            <person name="Terry A."/>
            <person name="Pangilinan J."/>
            <person name="Kapitonov V."/>
            <person name="Jurka J."/>
            <person name="Salamov A."/>
            <person name="Shapiro H."/>
            <person name="Schmutz J."/>
            <person name="Grimwood J."/>
            <person name="Lindquist E."/>
            <person name="Lucas S."/>
            <person name="Grigoriev I.V."/>
            <person name="Schmitt R."/>
            <person name="Kirk D."/>
            <person name="Rokhsar D.S."/>
        </authorList>
    </citation>
    <scope>NUCLEOTIDE SEQUENCE [LARGE SCALE GENOMIC DNA]</scope>
    <source>
        <strain evidence="2">f. Nagariensis / Eve</strain>
    </source>
</reference>
<dbReference type="InterPro" id="IPR050490">
    <property type="entry name" value="Bact_solute-bd_prot1"/>
</dbReference>
<sequence>MHLSWASWQRIASGPVVVPDALPSPYESTTGTNITSGINMGPDSGMSARWIVQNRSQWDTSLLDLARGRVSHFDGLVLDPAIVPEMVASGALLSLEPFLATDRWQGQWPGILSVLRWQVAITRNTIIPLGAAAVVLHYRADVLARHDLPVPRTWEQLLMAVRAVHGRPEGPAAAADPGFYGFCKVSVEGERLGGGWRS</sequence>
<dbReference type="KEGG" id="vcn:VOLCADRAFT_98904"/>
<proteinExistence type="predicted"/>
<dbReference type="SUPFAM" id="SSF53850">
    <property type="entry name" value="Periplasmic binding protein-like II"/>
    <property type="match status" value="1"/>
</dbReference>
<dbReference type="InterPro" id="IPR006059">
    <property type="entry name" value="SBP"/>
</dbReference>
<dbReference type="Pfam" id="PF01547">
    <property type="entry name" value="SBP_bac_1"/>
    <property type="match status" value="1"/>
</dbReference>
<keyword evidence="2" id="KW-1185">Reference proteome</keyword>
<dbReference type="PANTHER" id="PTHR43649:SF12">
    <property type="entry name" value="DIACETYLCHITOBIOSE BINDING PROTEIN DASA"/>
    <property type="match status" value="1"/>
</dbReference>
<organism evidence="2">
    <name type="scientific">Volvox carteri f. nagariensis</name>
    <dbReference type="NCBI Taxonomy" id="3068"/>
    <lineage>
        <taxon>Eukaryota</taxon>
        <taxon>Viridiplantae</taxon>
        <taxon>Chlorophyta</taxon>
        <taxon>core chlorophytes</taxon>
        <taxon>Chlorophyceae</taxon>
        <taxon>CS clade</taxon>
        <taxon>Chlamydomonadales</taxon>
        <taxon>Volvocaceae</taxon>
        <taxon>Volvox</taxon>
    </lineage>
</organism>
<dbReference type="Gene3D" id="3.40.190.10">
    <property type="entry name" value="Periplasmic binding protein-like II"/>
    <property type="match status" value="2"/>
</dbReference>
<dbReference type="Proteomes" id="UP000001058">
    <property type="component" value="Unassembled WGS sequence"/>
</dbReference>
<evidence type="ECO:0008006" key="3">
    <source>
        <dbReference type="Google" id="ProtNLM"/>
    </source>
</evidence>
<protein>
    <recommendedName>
        <fullName evidence="3">Extracellular solute-binding protein</fullName>
    </recommendedName>
</protein>
<dbReference type="InParanoid" id="D8UGK2"/>
<dbReference type="AlphaFoldDB" id="D8UGK2"/>
<accession>D8UGK2</accession>
<dbReference type="RefSeq" id="XP_002957784.1">
    <property type="nucleotide sequence ID" value="XM_002957738.1"/>
</dbReference>
<dbReference type="EMBL" id="GL378400">
    <property type="protein sequence ID" value="EFJ41112.1"/>
    <property type="molecule type" value="Genomic_DNA"/>
</dbReference>
<evidence type="ECO:0000313" key="2">
    <source>
        <dbReference type="Proteomes" id="UP000001058"/>
    </source>
</evidence>
<dbReference type="GeneID" id="9622907"/>
<name>D8UGK2_VOLCA</name>
<gene>
    <name evidence="1" type="ORF">VOLCADRAFT_98904</name>
</gene>
<dbReference type="STRING" id="3068.D8UGK2"/>
<evidence type="ECO:0000313" key="1">
    <source>
        <dbReference type="EMBL" id="EFJ41112.1"/>
    </source>
</evidence>
<dbReference type="PANTHER" id="PTHR43649">
    <property type="entry name" value="ARABINOSE-BINDING PROTEIN-RELATED"/>
    <property type="match status" value="1"/>
</dbReference>